<accession>A0A157T099</accession>
<dbReference type="Proteomes" id="UP000076770">
    <property type="component" value="Chromosome i"/>
</dbReference>
<name>A0A157T099_SACSO</name>
<dbReference type="EMBL" id="LT549890">
    <property type="protein sequence ID" value="SAI84660.1"/>
    <property type="molecule type" value="Genomic_DNA"/>
</dbReference>
<organism evidence="1 2">
    <name type="scientific">Saccharolobus solfataricus</name>
    <name type="common">Sulfolobus solfataricus</name>
    <dbReference type="NCBI Taxonomy" id="2287"/>
    <lineage>
        <taxon>Archaea</taxon>
        <taxon>Thermoproteota</taxon>
        <taxon>Thermoprotei</taxon>
        <taxon>Sulfolobales</taxon>
        <taxon>Sulfolobaceae</taxon>
        <taxon>Saccharolobus</taxon>
    </lineage>
</organism>
<dbReference type="AlphaFoldDB" id="A0A157T099"/>
<sequence>MGSQFITSDARELTSQWEFVVKSITRVKNRLRRDLILLGYSDSLSRRNLSEKSEDSVVLAEVSFGRVGEA</sequence>
<proteinExistence type="predicted"/>
<protein>
    <submittedName>
        <fullName evidence="1">ORF1 in transposon ISC1190</fullName>
    </submittedName>
</protein>
<gene>
    <name evidence="1" type="ORF">SSOP1_1106</name>
</gene>
<dbReference type="PATRIC" id="fig|2287.9.peg.1117"/>
<evidence type="ECO:0000313" key="1">
    <source>
        <dbReference type="EMBL" id="SAI84660.1"/>
    </source>
</evidence>
<evidence type="ECO:0000313" key="2">
    <source>
        <dbReference type="Proteomes" id="UP000076770"/>
    </source>
</evidence>
<reference evidence="2" key="1">
    <citation type="submission" date="2016-04" db="EMBL/GenBank/DDBJ databases">
        <authorList>
            <person name="Shah S.A."/>
            <person name="Garrett R.A."/>
        </authorList>
    </citation>
    <scope>NUCLEOTIDE SEQUENCE [LARGE SCALE GENOMIC DNA]</scope>
    <source>
        <strain evidence="2">ATCC 35091 / DSM 1616 / JCM 8930 / NBRC 15331 / P1</strain>
    </source>
</reference>